<protein>
    <recommendedName>
        <fullName evidence="4">4Fe-4S ferredoxin-type domain-containing protein</fullName>
    </recommendedName>
</protein>
<dbReference type="InterPro" id="IPR017896">
    <property type="entry name" value="4Fe4S_Fe-S-bd"/>
</dbReference>
<proteinExistence type="predicted"/>
<reference evidence="5 6" key="1">
    <citation type="journal article" date="2019" name="Nat. Microbiol.">
        <title>Wide diversity of methane and short-chain alkane metabolisms in uncultured archaea.</title>
        <authorList>
            <person name="Borrel G."/>
            <person name="Adam P.S."/>
            <person name="McKay L.J."/>
            <person name="Chen L.X."/>
            <person name="Sierra-Garcia I.N."/>
            <person name="Sieber C.M."/>
            <person name="Letourneur Q."/>
            <person name="Ghozlane A."/>
            <person name="Andersen G.L."/>
            <person name="Li W.J."/>
            <person name="Hallam S.J."/>
            <person name="Muyzer G."/>
            <person name="de Oliveira V.M."/>
            <person name="Inskeep W.P."/>
            <person name="Banfield J.F."/>
            <person name="Gribaldo S."/>
        </authorList>
    </citation>
    <scope>NUCLEOTIDE SEQUENCE [LARGE SCALE GENOMIC DNA]</scope>
    <source>
        <strain evidence="5">NM1a</strain>
    </source>
</reference>
<name>A0A520KS83_METT2</name>
<dbReference type="Pfam" id="PF00037">
    <property type="entry name" value="Fer4"/>
    <property type="match status" value="1"/>
</dbReference>
<organism evidence="5 6">
    <name type="scientific">Methanoliparum thermophilum</name>
    <dbReference type="NCBI Taxonomy" id="2491083"/>
    <lineage>
        <taxon>Archaea</taxon>
        <taxon>Methanobacteriati</taxon>
        <taxon>Methanobacteriota</taxon>
        <taxon>Candidatus Methanoliparia</taxon>
        <taxon>Candidatus Methanoliparales</taxon>
        <taxon>Candidatus Methanoliparaceae</taxon>
        <taxon>Candidatus Methanoliparum</taxon>
    </lineage>
</organism>
<dbReference type="Gene3D" id="3.30.70.20">
    <property type="match status" value="1"/>
</dbReference>
<evidence type="ECO:0000313" key="6">
    <source>
        <dbReference type="Proteomes" id="UP000317158"/>
    </source>
</evidence>
<dbReference type="PANTHER" id="PTHR43429">
    <property type="entry name" value="PYRIDINE NUCLEOTIDE-DISULFIDE OXIDOREDUCTASE DOMAIN-CONTAINING"/>
    <property type="match status" value="1"/>
</dbReference>
<dbReference type="SUPFAM" id="SSF54862">
    <property type="entry name" value="4Fe-4S ferredoxins"/>
    <property type="match status" value="1"/>
</dbReference>
<dbReference type="PROSITE" id="PS51379">
    <property type="entry name" value="4FE4S_FER_2"/>
    <property type="match status" value="1"/>
</dbReference>
<dbReference type="PRINTS" id="PR00368">
    <property type="entry name" value="FADPNR"/>
</dbReference>
<dbReference type="InterPro" id="IPR017900">
    <property type="entry name" value="4Fe4S_Fe_S_CS"/>
</dbReference>
<dbReference type="Pfam" id="PF07992">
    <property type="entry name" value="Pyr_redox_2"/>
    <property type="match status" value="1"/>
</dbReference>
<dbReference type="Gene3D" id="3.50.50.60">
    <property type="entry name" value="FAD/NAD(P)-binding domain"/>
    <property type="match status" value="2"/>
</dbReference>
<evidence type="ECO:0000313" key="5">
    <source>
        <dbReference type="EMBL" id="RZN64656.1"/>
    </source>
</evidence>
<comment type="cofactor">
    <cofactor evidence="1">
        <name>FAD</name>
        <dbReference type="ChEBI" id="CHEBI:57692"/>
    </cofactor>
</comment>
<dbReference type="SUPFAM" id="SSF51905">
    <property type="entry name" value="FAD/NAD(P)-binding domain"/>
    <property type="match status" value="1"/>
</dbReference>
<dbReference type="InterPro" id="IPR050260">
    <property type="entry name" value="FAD-bd_OxRdtase"/>
</dbReference>
<evidence type="ECO:0000256" key="3">
    <source>
        <dbReference type="ARBA" id="ARBA00022827"/>
    </source>
</evidence>
<comment type="caution">
    <text evidence="5">The sequence shown here is derived from an EMBL/GenBank/DDBJ whole genome shotgun (WGS) entry which is preliminary data.</text>
</comment>
<evidence type="ECO:0000256" key="1">
    <source>
        <dbReference type="ARBA" id="ARBA00001974"/>
    </source>
</evidence>
<evidence type="ECO:0000256" key="2">
    <source>
        <dbReference type="ARBA" id="ARBA00022630"/>
    </source>
</evidence>
<dbReference type="GO" id="GO:0016491">
    <property type="term" value="F:oxidoreductase activity"/>
    <property type="evidence" value="ECO:0007669"/>
    <property type="project" value="InterPro"/>
</dbReference>
<dbReference type="Proteomes" id="UP000317158">
    <property type="component" value="Unassembled WGS sequence"/>
</dbReference>
<dbReference type="EMBL" id="RXIF01000006">
    <property type="protein sequence ID" value="RZN64656.1"/>
    <property type="molecule type" value="Genomic_DNA"/>
</dbReference>
<dbReference type="PROSITE" id="PS00198">
    <property type="entry name" value="4FE4S_FER_1"/>
    <property type="match status" value="1"/>
</dbReference>
<dbReference type="AlphaFoldDB" id="A0A520KS83"/>
<accession>A0A520KS83</accession>
<sequence>MGRKIICCKEEVCIGCRLCEIWCTVEHSKSKDIIKAFLYEKERAISRVQVEERGPVSFALQCKHCNEPDCVYACISGALHKENGIIKLDASKCVGCWSCVMACPYGAIIRDEVRGNSAGGIGAVEAIRDVDKKGKIIMVSDEEYHAYSRALIPYYLSEKTSFADIFIKPSDFYQSKDIVLILGKRVIDVDVEKKRVIILDDEDVIGYEKILIATGSKPIIPKFVGVEDTEFFAFTTLNDALIIKDEIETGKYKKAVVLGGGLIGLMASEALKKKGLDVTVVDLADRVLAPVLDKIGSCIVENHLEENNIHIITKHTIDKVLGEGSVILDGGTELPCEMLILAIGVKPRLELVQGKVKVNRG</sequence>
<dbReference type="CDD" id="cd10563">
    <property type="entry name" value="CooF_like"/>
    <property type="match status" value="1"/>
</dbReference>
<feature type="domain" description="4Fe-4S ferredoxin-type" evidence="4">
    <location>
        <begin position="84"/>
        <end position="113"/>
    </location>
</feature>
<dbReference type="PANTHER" id="PTHR43429:SF3">
    <property type="entry name" value="NITRITE REDUCTASE [NAD(P)H]"/>
    <property type="match status" value="1"/>
</dbReference>
<evidence type="ECO:0000259" key="4">
    <source>
        <dbReference type="PROSITE" id="PS51379"/>
    </source>
</evidence>
<keyword evidence="3" id="KW-0274">FAD</keyword>
<dbReference type="PRINTS" id="PR00469">
    <property type="entry name" value="PNDRDTASEII"/>
</dbReference>
<dbReference type="InterPro" id="IPR023753">
    <property type="entry name" value="FAD/NAD-binding_dom"/>
</dbReference>
<gene>
    <name evidence="5" type="ORF">EF806_04690</name>
</gene>
<dbReference type="InterPro" id="IPR036188">
    <property type="entry name" value="FAD/NAD-bd_sf"/>
</dbReference>
<keyword evidence="2" id="KW-0285">Flavoprotein</keyword>